<name>A0AAG5DA20_ANOAO</name>
<sequence length="67" mass="7426">MKNNAMTPGMNESGAAKETTRKCKWIAAYSFCRLTPARFLGSTQPDSVMDRHETTGKKKASYEPGQL</sequence>
<proteinExistence type="predicted"/>
<dbReference type="Proteomes" id="UP000075880">
    <property type="component" value="Unassembled WGS sequence"/>
</dbReference>
<organism evidence="2 3">
    <name type="scientific">Anopheles atroparvus</name>
    <name type="common">European mosquito</name>
    <dbReference type="NCBI Taxonomy" id="41427"/>
    <lineage>
        <taxon>Eukaryota</taxon>
        <taxon>Metazoa</taxon>
        <taxon>Ecdysozoa</taxon>
        <taxon>Arthropoda</taxon>
        <taxon>Hexapoda</taxon>
        <taxon>Insecta</taxon>
        <taxon>Pterygota</taxon>
        <taxon>Neoptera</taxon>
        <taxon>Endopterygota</taxon>
        <taxon>Diptera</taxon>
        <taxon>Nematocera</taxon>
        <taxon>Culicoidea</taxon>
        <taxon>Culicidae</taxon>
        <taxon>Anophelinae</taxon>
        <taxon>Anopheles</taxon>
    </lineage>
</organism>
<dbReference type="AlphaFoldDB" id="A0AAG5DA20"/>
<feature type="region of interest" description="Disordered" evidence="1">
    <location>
        <begin position="41"/>
        <end position="67"/>
    </location>
</feature>
<keyword evidence="3" id="KW-1185">Reference proteome</keyword>
<evidence type="ECO:0000313" key="3">
    <source>
        <dbReference type="Proteomes" id="UP000075880"/>
    </source>
</evidence>
<protein>
    <submittedName>
        <fullName evidence="2">Uncharacterized protein</fullName>
    </submittedName>
</protein>
<evidence type="ECO:0000313" key="2">
    <source>
        <dbReference type="EnsemblMetazoa" id="ENSAATROPP007714"/>
    </source>
</evidence>
<accession>A0AAG5DA20</accession>
<dbReference type="EnsemblMetazoa" id="ENSAATROPT008561">
    <property type="protein sequence ID" value="ENSAATROPP007714"/>
    <property type="gene ID" value="ENSAATROPG006981"/>
</dbReference>
<evidence type="ECO:0000256" key="1">
    <source>
        <dbReference type="SAM" id="MobiDB-lite"/>
    </source>
</evidence>
<reference evidence="2" key="1">
    <citation type="submission" date="2024-04" db="UniProtKB">
        <authorList>
            <consortium name="EnsemblMetazoa"/>
        </authorList>
    </citation>
    <scope>IDENTIFICATION</scope>
    <source>
        <strain evidence="2">EBRO</strain>
    </source>
</reference>